<dbReference type="EMBL" id="STGY01000071">
    <property type="protein sequence ID" value="THV36980.1"/>
    <property type="molecule type" value="Genomic_DNA"/>
</dbReference>
<dbReference type="PROSITE" id="PS51257">
    <property type="entry name" value="PROKAR_LIPOPROTEIN"/>
    <property type="match status" value="1"/>
</dbReference>
<proteinExistence type="predicted"/>
<comment type="caution">
    <text evidence="3">The sequence shown here is derived from an EMBL/GenBank/DDBJ whole genome shotgun (WGS) entry which is preliminary data.</text>
</comment>
<feature type="signal peptide" evidence="2">
    <location>
        <begin position="1"/>
        <end position="19"/>
    </location>
</feature>
<reference evidence="3 4" key="2">
    <citation type="submission" date="2019-05" db="EMBL/GenBank/DDBJ databases">
        <title>Glycomyces buryatensis sp. nov.</title>
        <authorList>
            <person name="Nikitina E."/>
        </authorList>
    </citation>
    <scope>NUCLEOTIDE SEQUENCE [LARGE SCALE GENOMIC DNA]</scope>
    <source>
        <strain evidence="3 4">18</strain>
    </source>
</reference>
<name>A0A4S8PZ85_9ACTN</name>
<organism evidence="3 4">
    <name type="scientific">Glycomyces buryatensis</name>
    <dbReference type="NCBI Taxonomy" id="2570927"/>
    <lineage>
        <taxon>Bacteria</taxon>
        <taxon>Bacillati</taxon>
        <taxon>Actinomycetota</taxon>
        <taxon>Actinomycetes</taxon>
        <taxon>Glycomycetales</taxon>
        <taxon>Glycomycetaceae</taxon>
        <taxon>Glycomyces</taxon>
    </lineage>
</organism>
<keyword evidence="2" id="KW-0732">Signal</keyword>
<reference evidence="4" key="1">
    <citation type="submission" date="2019-04" db="EMBL/GenBank/DDBJ databases">
        <title>Nocardioides xinjiangensis sp. nov.</title>
        <authorList>
            <person name="Liu S."/>
        </authorList>
    </citation>
    <scope>NUCLEOTIDE SEQUENCE [LARGE SCALE GENOMIC DNA]</scope>
    <source>
        <strain evidence="4">18</strain>
    </source>
</reference>
<feature type="chain" id="PRO_5020437829" evidence="2">
    <location>
        <begin position="20"/>
        <end position="152"/>
    </location>
</feature>
<dbReference type="OrthoDB" id="3432416at2"/>
<gene>
    <name evidence="3" type="ORF">FAB82_20690</name>
</gene>
<feature type="region of interest" description="Disordered" evidence="1">
    <location>
        <begin position="22"/>
        <end position="64"/>
    </location>
</feature>
<protein>
    <submittedName>
        <fullName evidence="3">Uncharacterized protein</fullName>
    </submittedName>
</protein>
<dbReference type="Proteomes" id="UP000308760">
    <property type="component" value="Unassembled WGS sequence"/>
</dbReference>
<feature type="compositionally biased region" description="Low complexity" evidence="1">
    <location>
        <begin position="33"/>
        <end position="44"/>
    </location>
</feature>
<keyword evidence="4" id="KW-1185">Reference proteome</keyword>
<evidence type="ECO:0000313" key="4">
    <source>
        <dbReference type="Proteomes" id="UP000308760"/>
    </source>
</evidence>
<evidence type="ECO:0000313" key="3">
    <source>
        <dbReference type="EMBL" id="THV36980.1"/>
    </source>
</evidence>
<evidence type="ECO:0000256" key="1">
    <source>
        <dbReference type="SAM" id="MobiDB-lite"/>
    </source>
</evidence>
<sequence>MNRINPAIVLPAAAMLALAACGAGDDEGDSEESASAGSVPTSSESEPEPESPSPTEDPLEAADGIDYESCFDGDCEVRVSAGTEFAIDDEYGMDTFTVTEVGDGYMSVEGTGPGTAVGFSLGVDNQGNANNALVITVVAIEGDEGVLELRPT</sequence>
<dbReference type="RefSeq" id="WP_136536456.1">
    <property type="nucleotide sequence ID" value="NZ_STGY01000071.1"/>
</dbReference>
<evidence type="ECO:0000256" key="2">
    <source>
        <dbReference type="SAM" id="SignalP"/>
    </source>
</evidence>
<dbReference type="AlphaFoldDB" id="A0A4S8PZ85"/>
<accession>A0A4S8PZ85</accession>